<keyword evidence="4" id="KW-0732">Signal</keyword>
<dbReference type="STRING" id="641491.DND132_0856"/>
<evidence type="ECO:0000313" key="11">
    <source>
        <dbReference type="Proteomes" id="UP000007845"/>
    </source>
</evidence>
<dbReference type="Proteomes" id="UP000007845">
    <property type="component" value="Chromosome"/>
</dbReference>
<feature type="domain" description="Cytochrome c" evidence="9">
    <location>
        <begin position="352"/>
        <end position="464"/>
    </location>
</feature>
<dbReference type="PANTHER" id="PTHR35038:SF8">
    <property type="entry name" value="C-TYPE POLYHEME CYTOCHROME OMCC"/>
    <property type="match status" value="1"/>
</dbReference>
<dbReference type="Pfam" id="PF22113">
    <property type="entry name" value="Mtrc-MtrF_II-IV_dom"/>
    <property type="match status" value="1"/>
</dbReference>
<dbReference type="GO" id="GO:0009055">
    <property type="term" value="F:electron transfer activity"/>
    <property type="evidence" value="ECO:0007669"/>
    <property type="project" value="InterPro"/>
</dbReference>
<proteinExistence type="predicted"/>
<dbReference type="InterPro" id="IPR009056">
    <property type="entry name" value="Cyt_c-like_dom"/>
</dbReference>
<evidence type="ECO:0000256" key="1">
    <source>
        <dbReference type="ARBA" id="ARBA00022448"/>
    </source>
</evidence>
<name>F0JHL1_9BACT</name>
<dbReference type="HOGENOM" id="CLU_344439_0_0_7"/>
<feature type="transmembrane region" description="Helical" evidence="8">
    <location>
        <begin position="255"/>
        <end position="276"/>
    </location>
</feature>
<evidence type="ECO:0000256" key="5">
    <source>
        <dbReference type="ARBA" id="ARBA00022982"/>
    </source>
</evidence>
<dbReference type="eggNOG" id="COG2010">
    <property type="taxonomic scope" value="Bacteria"/>
</dbReference>
<organism evidence="10 11">
    <name type="scientific">Pseudodesulfovibrio mercurii</name>
    <dbReference type="NCBI Taxonomy" id="641491"/>
    <lineage>
        <taxon>Bacteria</taxon>
        <taxon>Pseudomonadati</taxon>
        <taxon>Thermodesulfobacteriota</taxon>
        <taxon>Desulfovibrionia</taxon>
        <taxon>Desulfovibrionales</taxon>
        <taxon>Desulfovibrionaceae</taxon>
    </lineage>
</organism>
<keyword evidence="6 7" id="KW-0408">Iron</keyword>
<accession>F0JHL1</accession>
<reference evidence="10 11" key="1">
    <citation type="journal article" date="2011" name="J. Bacteriol.">
        <title>Genome sequence of the mercury-methylating strain Desulfovibrio desulfuricans ND132.</title>
        <authorList>
            <person name="Brown S.D."/>
            <person name="Gilmour C.C."/>
            <person name="Kucken A.M."/>
            <person name="Wall J.D."/>
            <person name="Elias D.A."/>
            <person name="Brandt C.C."/>
            <person name="Podar M."/>
            <person name="Chertkov O."/>
            <person name="Held B."/>
            <person name="Bruce D.C."/>
            <person name="Detter J.C."/>
            <person name="Tapia R."/>
            <person name="Han C.S."/>
            <person name="Goodwin L.A."/>
            <person name="Cheng J.F."/>
            <person name="Pitluck S."/>
            <person name="Woyke T."/>
            <person name="Mikhailova N."/>
            <person name="Ivanova N.N."/>
            <person name="Han J."/>
            <person name="Lucas S."/>
            <person name="Lapidus A.L."/>
            <person name="Land M.L."/>
            <person name="Hauser L.J."/>
            <person name="Palumbo A.V."/>
        </authorList>
    </citation>
    <scope>NUCLEOTIDE SEQUENCE [LARGE SCALE GENOMIC DNA]</scope>
    <source>
        <strain evidence="10 11">ND132</strain>
    </source>
</reference>
<dbReference type="PANTHER" id="PTHR35038">
    <property type="entry name" value="DISSIMILATORY SULFITE REDUCTASE SIRA"/>
    <property type="match status" value="1"/>
</dbReference>
<evidence type="ECO:0000259" key="9">
    <source>
        <dbReference type="PROSITE" id="PS51007"/>
    </source>
</evidence>
<dbReference type="GO" id="GO:0019646">
    <property type="term" value="P:aerobic electron transport chain"/>
    <property type="evidence" value="ECO:0007669"/>
    <property type="project" value="InterPro"/>
</dbReference>
<dbReference type="EMBL" id="CP003220">
    <property type="protein sequence ID" value="EGB14071.1"/>
    <property type="molecule type" value="Genomic_DNA"/>
</dbReference>
<keyword evidence="1" id="KW-0813">Transport</keyword>
<evidence type="ECO:0000256" key="6">
    <source>
        <dbReference type="ARBA" id="ARBA00023004"/>
    </source>
</evidence>
<dbReference type="OrthoDB" id="9795893at2"/>
<evidence type="ECO:0000256" key="2">
    <source>
        <dbReference type="ARBA" id="ARBA00022617"/>
    </source>
</evidence>
<dbReference type="Gene3D" id="1.10.760.10">
    <property type="entry name" value="Cytochrome c-like domain"/>
    <property type="match status" value="1"/>
</dbReference>
<dbReference type="eggNOG" id="COG1271">
    <property type="taxonomic scope" value="Bacteria"/>
</dbReference>
<dbReference type="Gene3D" id="1.10.3820.10">
    <property type="entry name" value="Di-heme elbow motif domain"/>
    <property type="match status" value="1"/>
</dbReference>
<feature type="transmembrane region" description="Helical" evidence="8">
    <location>
        <begin position="15"/>
        <end position="41"/>
    </location>
</feature>
<feature type="transmembrane region" description="Helical" evidence="8">
    <location>
        <begin position="288"/>
        <end position="304"/>
    </location>
</feature>
<gene>
    <name evidence="10" type="ORF">DND132_0856</name>
</gene>
<dbReference type="SMR" id="F0JHL1"/>
<dbReference type="KEGG" id="ddn:DND132_0856"/>
<feature type="transmembrane region" description="Helical" evidence="8">
    <location>
        <begin position="99"/>
        <end position="121"/>
    </location>
</feature>
<dbReference type="RefSeq" id="WP_014321499.1">
    <property type="nucleotide sequence ID" value="NC_016803.1"/>
</dbReference>
<dbReference type="GO" id="GO:0020037">
    <property type="term" value="F:heme binding"/>
    <property type="evidence" value="ECO:0007669"/>
    <property type="project" value="InterPro"/>
</dbReference>
<keyword evidence="8" id="KW-0472">Membrane</keyword>
<evidence type="ECO:0000313" key="10">
    <source>
        <dbReference type="EMBL" id="EGB14071.1"/>
    </source>
</evidence>
<dbReference type="InterPro" id="IPR038266">
    <property type="entry name" value="NapC/NirT_cytc_sf"/>
</dbReference>
<dbReference type="PROSITE" id="PS51007">
    <property type="entry name" value="CYTC"/>
    <property type="match status" value="1"/>
</dbReference>
<dbReference type="SUPFAM" id="SSF48695">
    <property type="entry name" value="Multiheme cytochromes"/>
    <property type="match status" value="1"/>
</dbReference>
<dbReference type="InterPro" id="IPR051829">
    <property type="entry name" value="Multiheme_Cytochr_ET"/>
</dbReference>
<keyword evidence="11" id="KW-1185">Reference proteome</keyword>
<feature type="transmembrane region" description="Helical" evidence="8">
    <location>
        <begin position="133"/>
        <end position="157"/>
    </location>
</feature>
<evidence type="ECO:0000256" key="7">
    <source>
        <dbReference type="PROSITE-ProRule" id="PRU00433"/>
    </source>
</evidence>
<feature type="transmembrane region" description="Helical" evidence="8">
    <location>
        <begin position="62"/>
        <end position="87"/>
    </location>
</feature>
<sequence>MQYPIWELTTFGGGFFIALVAVVHVFVAHFAVGGGLFLPVFETLAAKLRSAPLLEYVKRHTRFFLLLTMVFGGMTGVGIWITISVIAPQATSTLIHTFVFAWATEWVFFLAEIVSLLIYHYRFDRMDRRSHLIIGWLYFVFAWLSLFMINGIIGFMLTPGAWLTGGGFWAGFFNPSFWPGLCFRTAMALMIAGLFGFLTAHRIEDEETRELVYRCCARWTIVPVVLAVGFGWWYFSVLPPEALERLTVKAARMTAFYRLIPFLAAGLFVLGSVMILRLRREARISLSLILLLLGFGFIGTFEFLREAARKPYVIHGYMYSNQIRTADLDGLRESGLLASAGWARVGPITEANRLEAGRVLFQLQCASCHSIGGPMNDILPLTAQYPLVGMDAKIAGMGRITPVMPPWAGTDQERLALAAYIVDGLHGGKPGNRAWTPPQLTVDIPPFDRDKDEYVLLAWNNLGMHCISDSYAEWVLLPPANDLFAQLIRRGDKPEVVTEGVELSYHVEPGFEEPARASLFWEHAECLFGARPEDNVGLAGCGLIGPMHENGELNCFEAKLIPVEPYPADGGFNPYPVFTVVAREKGTGRLLAATRAVAPTSTEMGCRNCHGGPWKVDDLAGISRTTGRNVLRSHDRLSNTELAASAEGGKPRLCQSCHPDPVLGAEGNPALLNLPAAIHGFHANFLSGRGSEACAYCHPNRPDGPTKCLRGVHAQADIGCVRCHGYLEDHALSLLKREQEQGKQRAGRLMAHLTPRSAENLAAINPRLPWMQEPDCRTCHVDPNVKPDAKTSLGFNTWTTGGDTLYRNSPDKTGRMLCIACHNSPHANYPAVNRYGANRDNIAPLQYQGNIRAIGAQGNCAVCHLKEVTADVHHLGRAAMK</sequence>
<evidence type="ECO:0000256" key="3">
    <source>
        <dbReference type="ARBA" id="ARBA00022723"/>
    </source>
</evidence>
<keyword evidence="3 7" id="KW-0479">Metal-binding</keyword>
<evidence type="ECO:0000256" key="4">
    <source>
        <dbReference type="ARBA" id="ARBA00022729"/>
    </source>
</evidence>
<dbReference type="GO" id="GO:0016491">
    <property type="term" value="F:oxidoreductase activity"/>
    <property type="evidence" value="ECO:0007669"/>
    <property type="project" value="TreeGrafter"/>
</dbReference>
<keyword evidence="8" id="KW-1133">Transmembrane helix</keyword>
<feature type="transmembrane region" description="Helical" evidence="8">
    <location>
        <begin position="211"/>
        <end position="235"/>
    </location>
</feature>
<dbReference type="SUPFAM" id="SSF46626">
    <property type="entry name" value="Cytochrome c"/>
    <property type="match status" value="1"/>
</dbReference>
<dbReference type="InterPro" id="IPR036909">
    <property type="entry name" value="Cyt_c-like_dom_sf"/>
</dbReference>
<dbReference type="GO" id="GO:0005886">
    <property type="term" value="C:plasma membrane"/>
    <property type="evidence" value="ECO:0007669"/>
    <property type="project" value="UniProtKB-SubCell"/>
</dbReference>
<dbReference type="GO" id="GO:0070069">
    <property type="term" value="C:cytochrome complex"/>
    <property type="evidence" value="ECO:0007669"/>
    <property type="project" value="InterPro"/>
</dbReference>
<keyword evidence="8" id="KW-0812">Transmembrane</keyword>
<keyword evidence="5" id="KW-0249">Electron transport</keyword>
<dbReference type="AlphaFoldDB" id="F0JHL1"/>
<dbReference type="InterPro" id="IPR036280">
    <property type="entry name" value="Multihaem_cyt_sf"/>
</dbReference>
<dbReference type="GO" id="GO:0046872">
    <property type="term" value="F:metal ion binding"/>
    <property type="evidence" value="ECO:0007669"/>
    <property type="project" value="UniProtKB-KW"/>
</dbReference>
<keyword evidence="2 7" id="KW-0349">Heme</keyword>
<evidence type="ECO:0000256" key="8">
    <source>
        <dbReference type="SAM" id="Phobius"/>
    </source>
</evidence>
<protein>
    <submittedName>
        <fullName evidence="10">Cytochrome c family protein</fullName>
    </submittedName>
</protein>
<feature type="transmembrane region" description="Helical" evidence="8">
    <location>
        <begin position="177"/>
        <end position="199"/>
    </location>
</feature>
<dbReference type="InterPro" id="IPR054337">
    <property type="entry name" value="Mtrc-MtrF-like_dom_II/IV"/>
</dbReference>